<gene>
    <name evidence="2" type="ORF">P5G50_00745</name>
</gene>
<protein>
    <submittedName>
        <fullName evidence="2">Aminoglycoside phosphotransferase family protein</fullName>
        <ecNumber evidence="2">2.7.-.-</ecNumber>
    </submittedName>
</protein>
<dbReference type="Gene3D" id="3.30.200.20">
    <property type="entry name" value="Phosphorylase Kinase, domain 1"/>
    <property type="match status" value="1"/>
</dbReference>
<evidence type="ECO:0000259" key="1">
    <source>
        <dbReference type="Pfam" id="PF01636"/>
    </source>
</evidence>
<dbReference type="PANTHER" id="PTHR21310">
    <property type="entry name" value="AMINOGLYCOSIDE PHOSPHOTRANSFERASE-RELATED-RELATED"/>
    <property type="match status" value="1"/>
</dbReference>
<dbReference type="PANTHER" id="PTHR21310:SF42">
    <property type="entry name" value="BIFUNCTIONAL AAC_APH"/>
    <property type="match status" value="1"/>
</dbReference>
<dbReference type="InterPro" id="IPR011009">
    <property type="entry name" value="Kinase-like_dom_sf"/>
</dbReference>
<keyword evidence="3" id="KW-1185">Reference proteome</keyword>
<keyword evidence="2" id="KW-0808">Transferase</keyword>
<dbReference type="GO" id="GO:0016740">
    <property type="term" value="F:transferase activity"/>
    <property type="evidence" value="ECO:0007669"/>
    <property type="project" value="UniProtKB-KW"/>
</dbReference>
<dbReference type="Pfam" id="PF01636">
    <property type="entry name" value="APH"/>
    <property type="match status" value="1"/>
</dbReference>
<evidence type="ECO:0000313" key="2">
    <source>
        <dbReference type="EMBL" id="MDN4612963.1"/>
    </source>
</evidence>
<reference evidence="2" key="1">
    <citation type="submission" date="2023-06" db="EMBL/GenBank/DDBJ databases">
        <title>MT1 and MT2 Draft Genomes of Novel Species.</title>
        <authorList>
            <person name="Venkateswaran K."/>
        </authorList>
    </citation>
    <scope>NUCLEOTIDE SEQUENCE</scope>
    <source>
        <strain evidence="2">F6_8S_P_1B</strain>
    </source>
</reference>
<feature type="domain" description="Aminoglycoside phosphotransferase" evidence="1">
    <location>
        <begin position="33"/>
        <end position="267"/>
    </location>
</feature>
<dbReference type="EC" id="2.7.-.-" evidence="2"/>
<dbReference type="Proteomes" id="UP001174208">
    <property type="component" value="Unassembled WGS sequence"/>
</dbReference>
<dbReference type="InterPro" id="IPR002575">
    <property type="entry name" value="Aminoglycoside_PTrfase"/>
</dbReference>
<dbReference type="InterPro" id="IPR051678">
    <property type="entry name" value="AGP_Transferase"/>
</dbReference>
<dbReference type="CDD" id="cd05155">
    <property type="entry name" value="APH_ChoK_like_1"/>
    <property type="match status" value="1"/>
</dbReference>
<dbReference type="SUPFAM" id="SSF56112">
    <property type="entry name" value="Protein kinase-like (PK-like)"/>
    <property type="match status" value="1"/>
</dbReference>
<proteinExistence type="predicted"/>
<dbReference type="Gene3D" id="3.90.1200.10">
    <property type="match status" value="1"/>
</dbReference>
<evidence type="ECO:0000313" key="3">
    <source>
        <dbReference type="Proteomes" id="UP001174208"/>
    </source>
</evidence>
<accession>A0ABT8K680</accession>
<comment type="caution">
    <text evidence="2">The sequence shown here is derived from an EMBL/GenBank/DDBJ whole genome shotgun (WGS) entry which is preliminary data.</text>
</comment>
<name>A0ABT8K680_9MICO</name>
<dbReference type="RefSeq" id="WP_301209780.1">
    <property type="nucleotide sequence ID" value="NZ_JAROCF010000001.1"/>
</dbReference>
<dbReference type="EMBL" id="JAROCF010000001">
    <property type="protein sequence ID" value="MDN4612963.1"/>
    <property type="molecule type" value="Genomic_DNA"/>
</dbReference>
<sequence length="299" mass="31791">MRANLTPEADIAADEPLVARLIAEQHPDLAAPLRLVSDGWDNRVFRLGDDLAVRIPRREAAAHLVEHEQRALPAIAARVGVPVPAPVRVGVPSATFPWAWSILPWFEGVDGAAVDGAARRGIADELAAFVGRLHVPAPADAPHNPVRGVPLITRDAAVQERLDRLSTRLDVAPLRAAWAEALAAPPWDGPALWLHGDLHPGNLLLSSSGGLAAVLDFGDVTAGDPATDLATAWLTFDEEGREAFRAAMPQPPCADADQWAATWTRARGWAVTMGSALAAHSDDNPRMASLGRHALTQLA</sequence>
<organism evidence="2 3">
    <name type="scientific">Leifsonia williamsii</name>
    <dbReference type="NCBI Taxonomy" id="3035919"/>
    <lineage>
        <taxon>Bacteria</taxon>
        <taxon>Bacillati</taxon>
        <taxon>Actinomycetota</taxon>
        <taxon>Actinomycetes</taxon>
        <taxon>Micrococcales</taxon>
        <taxon>Microbacteriaceae</taxon>
        <taxon>Leifsonia</taxon>
    </lineage>
</organism>